<evidence type="ECO:0000313" key="2">
    <source>
        <dbReference type="EMBL" id="RRT76113.1"/>
    </source>
</evidence>
<dbReference type="AlphaFoldDB" id="A0A427AIM1"/>
<protein>
    <submittedName>
        <fullName evidence="2">Uncharacterized protein</fullName>
    </submittedName>
</protein>
<sequence>MSPRYRSSNRRREGQNDNGSGESERAFDLKQTHLGSEFFAPVTLPHFESDRNPSKKGIGHLRTAIGPREKQRLGWRGETGRAGPTPS</sequence>
<reference evidence="2 3" key="1">
    <citation type="journal article" date="2014" name="Agronomy (Basel)">
        <title>A Draft Genome Sequence for Ensete ventricosum, the Drought-Tolerant Tree Against Hunger.</title>
        <authorList>
            <person name="Harrison J."/>
            <person name="Moore K.A."/>
            <person name="Paszkiewicz K."/>
            <person name="Jones T."/>
            <person name="Grant M."/>
            <person name="Ambacheew D."/>
            <person name="Muzemil S."/>
            <person name="Studholme D.J."/>
        </authorList>
    </citation>
    <scope>NUCLEOTIDE SEQUENCE [LARGE SCALE GENOMIC DNA]</scope>
</reference>
<gene>
    <name evidence="2" type="ORF">B296_00030522</name>
</gene>
<feature type="region of interest" description="Disordered" evidence="1">
    <location>
        <begin position="1"/>
        <end position="31"/>
    </location>
</feature>
<feature type="region of interest" description="Disordered" evidence="1">
    <location>
        <begin position="45"/>
        <end position="87"/>
    </location>
</feature>
<proteinExistence type="predicted"/>
<dbReference type="Proteomes" id="UP000287651">
    <property type="component" value="Unassembled WGS sequence"/>
</dbReference>
<comment type="caution">
    <text evidence="2">The sequence shown here is derived from an EMBL/GenBank/DDBJ whole genome shotgun (WGS) entry which is preliminary data.</text>
</comment>
<evidence type="ECO:0000313" key="3">
    <source>
        <dbReference type="Proteomes" id="UP000287651"/>
    </source>
</evidence>
<organism evidence="2 3">
    <name type="scientific">Ensete ventricosum</name>
    <name type="common">Abyssinian banana</name>
    <name type="synonym">Musa ensete</name>
    <dbReference type="NCBI Taxonomy" id="4639"/>
    <lineage>
        <taxon>Eukaryota</taxon>
        <taxon>Viridiplantae</taxon>
        <taxon>Streptophyta</taxon>
        <taxon>Embryophyta</taxon>
        <taxon>Tracheophyta</taxon>
        <taxon>Spermatophyta</taxon>
        <taxon>Magnoliopsida</taxon>
        <taxon>Liliopsida</taxon>
        <taxon>Zingiberales</taxon>
        <taxon>Musaceae</taxon>
        <taxon>Ensete</taxon>
    </lineage>
</organism>
<evidence type="ECO:0000256" key="1">
    <source>
        <dbReference type="SAM" id="MobiDB-lite"/>
    </source>
</evidence>
<feature type="compositionally biased region" description="Basic and acidic residues" evidence="1">
    <location>
        <begin position="22"/>
        <end position="31"/>
    </location>
</feature>
<dbReference type="EMBL" id="AMZH03002288">
    <property type="protein sequence ID" value="RRT76113.1"/>
    <property type="molecule type" value="Genomic_DNA"/>
</dbReference>
<name>A0A427AIM1_ENSVE</name>
<accession>A0A427AIM1</accession>